<dbReference type="InterPro" id="IPR000719">
    <property type="entry name" value="Prot_kinase_dom"/>
</dbReference>
<dbReference type="Pfam" id="PF12796">
    <property type="entry name" value="Ank_2"/>
    <property type="match status" value="1"/>
</dbReference>
<dbReference type="InterPro" id="IPR008271">
    <property type="entry name" value="Ser/Thr_kinase_AS"/>
</dbReference>
<comment type="caution">
    <text evidence="8">The sequence shown here is derived from an EMBL/GenBank/DDBJ whole genome shotgun (WGS) entry which is preliminary data.</text>
</comment>
<dbReference type="PROSITE" id="PS51392">
    <property type="entry name" value="KEN"/>
    <property type="match status" value="1"/>
</dbReference>
<dbReference type="Pfam" id="PF00023">
    <property type="entry name" value="Ank"/>
    <property type="match status" value="1"/>
</dbReference>
<dbReference type="InterPro" id="IPR011009">
    <property type="entry name" value="Kinase-like_dom_sf"/>
</dbReference>
<dbReference type="PROSITE" id="PS00108">
    <property type="entry name" value="PROTEIN_KINASE_ST"/>
    <property type="match status" value="1"/>
</dbReference>
<keyword evidence="3 5" id="KW-0067">ATP-binding</keyword>
<dbReference type="PANTHER" id="PTHR13954">
    <property type="entry name" value="IRE1-RELATED"/>
    <property type="match status" value="1"/>
</dbReference>
<dbReference type="SMART" id="SM00220">
    <property type="entry name" value="S_TKc"/>
    <property type="match status" value="1"/>
</dbReference>
<evidence type="ECO:0000313" key="8">
    <source>
        <dbReference type="EMBL" id="CAH3020795.1"/>
    </source>
</evidence>
<dbReference type="InterPro" id="IPR036770">
    <property type="entry name" value="Ankyrin_rpt-contain_sf"/>
</dbReference>
<dbReference type="PROSITE" id="PS00107">
    <property type="entry name" value="PROTEIN_KINASE_ATP"/>
    <property type="match status" value="1"/>
</dbReference>
<keyword evidence="2 5" id="KW-0547">Nucleotide-binding</keyword>
<feature type="binding site" evidence="5">
    <location>
        <position position="943"/>
    </location>
    <ligand>
        <name>ATP</name>
        <dbReference type="ChEBI" id="CHEBI:30616"/>
    </ligand>
</feature>
<feature type="domain" description="KEN" evidence="7">
    <location>
        <begin position="1180"/>
        <end position="1313"/>
    </location>
</feature>
<protein>
    <submittedName>
        <fullName evidence="8">Uncharacterized protein</fullName>
    </submittedName>
</protein>
<dbReference type="InterPro" id="IPR017441">
    <property type="entry name" value="Protein_kinase_ATP_BS"/>
</dbReference>
<dbReference type="PROSITE" id="PS50011">
    <property type="entry name" value="PROTEIN_KINASE_DOM"/>
    <property type="match status" value="1"/>
</dbReference>
<dbReference type="PROSITE" id="PS50297">
    <property type="entry name" value="ANK_REP_REGION"/>
    <property type="match status" value="2"/>
</dbReference>
<dbReference type="SMART" id="SM00248">
    <property type="entry name" value="ANK"/>
    <property type="match status" value="6"/>
</dbReference>
<evidence type="ECO:0000256" key="4">
    <source>
        <dbReference type="PROSITE-ProRule" id="PRU00023"/>
    </source>
</evidence>
<evidence type="ECO:0000256" key="1">
    <source>
        <dbReference type="ARBA" id="ARBA00022729"/>
    </source>
</evidence>
<dbReference type="SUPFAM" id="SSF56112">
    <property type="entry name" value="Protein kinase-like (PK-like)"/>
    <property type="match status" value="1"/>
</dbReference>
<evidence type="ECO:0000313" key="9">
    <source>
        <dbReference type="Proteomes" id="UP001159427"/>
    </source>
</evidence>
<dbReference type="Gene3D" id="1.25.40.20">
    <property type="entry name" value="Ankyrin repeat-containing domain"/>
    <property type="match status" value="5"/>
</dbReference>
<dbReference type="Pfam" id="PF06479">
    <property type="entry name" value="Ribonuc_2-5A"/>
    <property type="match status" value="1"/>
</dbReference>
<dbReference type="Proteomes" id="UP001159427">
    <property type="component" value="Unassembled WGS sequence"/>
</dbReference>
<dbReference type="Pfam" id="PF00069">
    <property type="entry name" value="Pkinase"/>
    <property type="match status" value="1"/>
</dbReference>
<dbReference type="Gene3D" id="1.10.510.10">
    <property type="entry name" value="Transferase(Phosphotransferase) domain 1"/>
    <property type="match status" value="1"/>
</dbReference>
<evidence type="ECO:0000256" key="3">
    <source>
        <dbReference type="ARBA" id="ARBA00022840"/>
    </source>
</evidence>
<dbReference type="EMBL" id="CALNXI010000159">
    <property type="protein sequence ID" value="CAH3020795.1"/>
    <property type="molecule type" value="Genomic_DNA"/>
</dbReference>
<dbReference type="PROSITE" id="PS50088">
    <property type="entry name" value="ANK_REPEAT"/>
    <property type="match status" value="3"/>
</dbReference>
<dbReference type="PANTHER" id="PTHR13954:SF6">
    <property type="entry name" value="NON-SPECIFIC SERINE_THREONINE PROTEIN KINASE"/>
    <property type="match status" value="1"/>
</dbReference>
<dbReference type="InterPro" id="IPR038357">
    <property type="entry name" value="KEN_sf"/>
</dbReference>
<gene>
    <name evidence="8" type="ORF">PEVE_00008628</name>
</gene>
<feature type="repeat" description="ANK" evidence="4">
    <location>
        <begin position="629"/>
        <end position="666"/>
    </location>
</feature>
<name>A0ABN8LU39_9CNID</name>
<feature type="repeat" description="ANK" evidence="4">
    <location>
        <begin position="273"/>
        <end position="305"/>
    </location>
</feature>
<dbReference type="InterPro" id="IPR045133">
    <property type="entry name" value="IRE1/2-like"/>
</dbReference>
<evidence type="ECO:0000259" key="6">
    <source>
        <dbReference type="PROSITE" id="PS50011"/>
    </source>
</evidence>
<feature type="repeat" description="ANK" evidence="4">
    <location>
        <begin position="772"/>
        <end position="807"/>
    </location>
</feature>
<accession>A0ABN8LU39</accession>
<evidence type="ECO:0000256" key="5">
    <source>
        <dbReference type="PROSITE-ProRule" id="PRU10141"/>
    </source>
</evidence>
<dbReference type="InterPro" id="IPR010513">
    <property type="entry name" value="KEN_dom"/>
</dbReference>
<dbReference type="SUPFAM" id="SSF48403">
    <property type="entry name" value="Ankyrin repeat"/>
    <property type="match status" value="2"/>
</dbReference>
<feature type="domain" description="Protein kinase" evidence="6">
    <location>
        <begin position="914"/>
        <end position="1177"/>
    </location>
</feature>
<sequence>MEDPLEEDIYQRGASPLGHSEIEQLLIDIVQSTSGGGQLPLDIIEISFRLRTGFQLVKLEAVPRNTRISRVAEYIKRILPPESPLVVNFEPSAGTCSLSVRYEAKLLDCSEESQKPLPLVINDIRTSEGITEIDLSKRCFTSSTEFLKVCRSCRLLRRLILRDVQILDVANEIPQESPLIEKLKWFCPALDEVDVTGCSPETLRYLGQTQRSVTYGNGSPLGSSTVRFVDLFESHPEAKELLFPERIYSHISNVSSKIKALVEEGVPANISNQGWSFLHTASAIGDADLVSWLLENGAKLKSVSSYRPTPLEIGIRRHNAPIVNLLLGTNDDMDLSRVVDVLLFPQEHNPLHLDHSSDCNPLDVAKLLVERSSLSRKAALFTEIVKALHKTSLRKLPERTCWGHDILAELFHELVSSGCSADFPIKDIGGKTPLMCVVASPVLVKTFLDLGANIHAVDQARNTALFYATSKAFAGMALGFFILGPGTHISDQIGSTEDLLQACQMLQNSGCDVNSSNKYAETPLLYAVSPQRLDDHDFCIEDMLTSESSVKVLELLCQSDADVKAKNKDGKSVVHLLVERTKRIMEKLEGSYSADMMMELSQMAISQCNKQMNFLLIQNKQLVILRDNAGNTPLHLLADHKTCNPQVVSVAKTLIDHGSKVNSRNDQDKAPLHLAKSWEMAQFLLECKANPNSLDDCGRTPLICRMTEANPDETLSKWSNGVPFGMDPWKEDRDGKCAFGILMEKGRFTELKSFVEETFKYNKENVVKKDGSDNTLVHKLCSYNDSRITPLIDYLLQRGVNVNARNRSGDTALHILSRKITHLPGPRRMKEPCWRYIPVLRAYRARCNVKNNAGRTVQDIAWFDKTGLLKAVRRRPILRQPLPFFPWNSSSQTHRGKLFEVVRRQNCQFVTDYVYHEREIGSGSFGCVFAGVNVRDGREVALKRIVQKYPLRTRQEDREVQNLLQLSECPYVVKYHDFIRETDSTWIVLELMEGNLDGLLHQSLNSDLLLKLWTDLLLGMKYLQENNILHRDLKPSNILYKCHNAFPCLKISDFGLSKNLGAEHSTGSSSLGGTRCWMARELLVSTGPLQHTFASDMFACGLLMHYIVADRKHPFEEGIMDKRDSLAYYSALEQNIRNDSKTLSGDLSEEARDVLEQLLAGTCDRPMASDTLKHPFFWSNEKKIRFLCATGNQREIATNCVSPVRHQIMNILDPTFLTTPWDNRFPSLYRTLTTASRGRRNYLTTSAVDLVRFIRNAYAHVSEISNPAVRQLLLQEFTFLKELPNLFMVVYRAVKSENWDTTREEITSAIESN</sequence>
<keyword evidence="1" id="KW-0732">Signal</keyword>
<keyword evidence="4" id="KW-0040">ANK repeat</keyword>
<evidence type="ECO:0000259" key="7">
    <source>
        <dbReference type="PROSITE" id="PS51392"/>
    </source>
</evidence>
<keyword evidence="9" id="KW-1185">Reference proteome</keyword>
<organism evidence="8 9">
    <name type="scientific">Porites evermanni</name>
    <dbReference type="NCBI Taxonomy" id="104178"/>
    <lineage>
        <taxon>Eukaryota</taxon>
        <taxon>Metazoa</taxon>
        <taxon>Cnidaria</taxon>
        <taxon>Anthozoa</taxon>
        <taxon>Hexacorallia</taxon>
        <taxon>Scleractinia</taxon>
        <taxon>Fungiina</taxon>
        <taxon>Poritidae</taxon>
        <taxon>Porites</taxon>
    </lineage>
</organism>
<reference evidence="8 9" key="1">
    <citation type="submission" date="2022-05" db="EMBL/GenBank/DDBJ databases">
        <authorList>
            <consortium name="Genoscope - CEA"/>
            <person name="William W."/>
        </authorList>
    </citation>
    <scope>NUCLEOTIDE SEQUENCE [LARGE SCALE GENOMIC DNA]</scope>
</reference>
<dbReference type="Gene3D" id="1.20.1440.180">
    <property type="entry name" value="KEN domain"/>
    <property type="match status" value="1"/>
</dbReference>
<dbReference type="InterPro" id="IPR002110">
    <property type="entry name" value="Ankyrin_rpt"/>
</dbReference>
<evidence type="ECO:0000256" key="2">
    <source>
        <dbReference type="ARBA" id="ARBA00022741"/>
    </source>
</evidence>
<proteinExistence type="predicted"/>